<dbReference type="PROSITE" id="PS50118">
    <property type="entry name" value="HMG_BOX_2"/>
    <property type="match status" value="1"/>
</dbReference>
<gene>
    <name evidence="5 6" type="primary">HMGXB3</name>
</gene>
<dbReference type="GO" id="GO:0005634">
    <property type="term" value="C:nucleus"/>
    <property type="evidence" value="ECO:0007669"/>
    <property type="project" value="UniProtKB-UniRule"/>
</dbReference>
<keyword evidence="1" id="KW-0238">DNA-binding</keyword>
<dbReference type="CTD" id="22993"/>
<feature type="region of interest" description="Disordered" evidence="2">
    <location>
        <begin position="376"/>
        <end position="400"/>
    </location>
</feature>
<dbReference type="PANTHER" id="PTHR17609">
    <property type="entry name" value="HMG DOMAIN-CONTAINING PROTEIN 3"/>
    <property type="match status" value="1"/>
</dbReference>
<feature type="DNA-binding region" description="HMG box" evidence="1">
    <location>
        <begin position="45"/>
        <end position="103"/>
    </location>
</feature>
<keyword evidence="1" id="KW-0539">Nucleus</keyword>
<dbReference type="InterPro" id="IPR040648">
    <property type="entry name" value="HMGXB3_CxC4"/>
</dbReference>
<dbReference type="InterPro" id="IPR036910">
    <property type="entry name" value="HMG_box_dom_sf"/>
</dbReference>
<dbReference type="Pfam" id="PF09011">
    <property type="entry name" value="HMG_box_2"/>
    <property type="match status" value="1"/>
</dbReference>
<evidence type="ECO:0000256" key="1">
    <source>
        <dbReference type="PROSITE-ProRule" id="PRU00267"/>
    </source>
</evidence>
<sequence>MEAPYDGSEVTVVMEEIEGTYTYASPVPSKKKKKYRSPGDQGEKAKKPRSAYLLYYYDIYLKVQQELPHLPQSEINKKISESWRLLSVAEKSYYLEKAKLEKEGLDPNSKLSSLTAVVPDIPGFRKILPRSDYIIIPKGTLQEEKSKQHLELCVAQGQTTSEGLTASANATGASHSAVQNILSIEAHQIGISEQCIAVERVAEDPASFVQSDTIEEVVASEILSHYAQPTAHKVAGDVILDETPLEVGDNYPYQTASVVIEETLVNSSSDNPNGGVSVAQPQVSDGLSVVTVVTRRDREECNSSTPTAQFIMLPLPAHSVLENPASIKLTTTYTRRGHGNCSNPSCSFTYVTRHKPPKCPMCGNFLGGKWIPKEKQMKGKSDPNSGVPIKTLGPKRSQPPLALGQTMVQDVASKCTLEISEAVSQLLNTAPAGEQMQETEWEEVIISEAHILANNIQPEEQGSAPAVIQLQESSACIDSSLEQKERENEGLETPTSTETMNSANTLSNPVPAVKQTMGGDGLGTAPKGQEQKSKARPKPSLLAAARPMRAILPAPFGMARETKTEQPSCRQSFPNNEKNSLVRISGLKPNTLKQLGQSPLPTVEEHKRHGNTNSSASQVKVVEVKPDVFPSYKYSCTVTLDLGLATSRGKGKCKNPSCSYIYTNRHKPRICPSCGYNLAKDRTEKTGKALEAATGPTDVLNTSDPLIPSQKEIQRQSTLQLLRKVIQIPENESELADVFALIHELNSSRLILSNMNEETVTIEQTSWSNYYEFPSSQCLLCSSPLFKGGLNSLAGPQECWLLTANRLQVVTAQLKVCVNVQCLALHSFNDIYTGLFNVGNKLLVSLDLLFTIRNHIKLGEDPKVAISSILESVQEQTEKNLNTEELSQLEELLCNGYWAFECLTVRDYNDMICGICGIAPKVEIAQRNVDNVLSLKNIEFTWPEFLASSEVNVEDFWSTMETEVIEQVAFPSSIPITKFDASIIAPFFPPLMRSSVVVNTEREKNLETHMMPGSASVLGRLIQDETCKMEQIGSYSEEELQNFLTQCSIPWDAGDSKEQLCLSLLALYDFVQNGTQIKQPLAHFTGGKIYKVCPHQVMCGSKYIVRGESPRDHVDLLASSRHWPPVYVVDLATSVALCADICYPDLTAQMWGRNQGCFSDPMEPLRYVSCPELLDRHYNVDMTSAEHSIQHPVTKSASRRVVYTGTEQNTQRDPTARHRALSLCRELEPYSAIITAISDSKTSNVRQRPITFDNATHYYLYNRLMDFLSSREIVNRQIHEIVQSCQPGEVVIRDTLYRLGVAQIKTEIEEDVENQGEDGIA</sequence>
<dbReference type="GeneID" id="129329242"/>
<evidence type="ECO:0000313" key="6">
    <source>
        <dbReference type="RefSeq" id="XP_054834692.1"/>
    </source>
</evidence>
<feature type="compositionally biased region" description="Polar residues" evidence="2">
    <location>
        <begin position="493"/>
        <end position="508"/>
    </location>
</feature>
<dbReference type="InterPro" id="IPR009071">
    <property type="entry name" value="HMG_box_dom"/>
</dbReference>
<dbReference type="RefSeq" id="XP_054834692.1">
    <property type="nucleotide sequence ID" value="XM_054978717.1"/>
</dbReference>
<dbReference type="SMART" id="SM00398">
    <property type="entry name" value="HMG"/>
    <property type="match status" value="1"/>
</dbReference>
<keyword evidence="4" id="KW-1185">Reference proteome</keyword>
<feature type="domain" description="HMG box" evidence="3">
    <location>
        <begin position="45"/>
        <end position="103"/>
    </location>
</feature>
<feature type="region of interest" description="Disordered" evidence="2">
    <location>
        <begin position="480"/>
        <end position="538"/>
    </location>
</feature>
<accession>A0AA97JBL8</accession>
<evidence type="ECO:0000313" key="4">
    <source>
        <dbReference type="Proteomes" id="UP001190640"/>
    </source>
</evidence>
<name>A0AA97JBL8_EUBMA</name>
<dbReference type="KEGG" id="emc:129329242"/>
<reference evidence="5 6" key="1">
    <citation type="submission" date="2025-04" db="UniProtKB">
        <authorList>
            <consortium name="RefSeq"/>
        </authorList>
    </citation>
    <scope>IDENTIFICATION</scope>
    <source>
        <tissue evidence="5 6">Blood</tissue>
    </source>
</reference>
<organism evidence="4 5">
    <name type="scientific">Eublepharis macularius</name>
    <name type="common">Leopard gecko</name>
    <name type="synonym">Cyrtodactylus macularius</name>
    <dbReference type="NCBI Taxonomy" id="481883"/>
    <lineage>
        <taxon>Eukaryota</taxon>
        <taxon>Metazoa</taxon>
        <taxon>Chordata</taxon>
        <taxon>Craniata</taxon>
        <taxon>Vertebrata</taxon>
        <taxon>Euteleostomi</taxon>
        <taxon>Lepidosauria</taxon>
        <taxon>Squamata</taxon>
        <taxon>Bifurcata</taxon>
        <taxon>Gekkota</taxon>
        <taxon>Eublepharidae</taxon>
        <taxon>Eublepharinae</taxon>
        <taxon>Eublepharis</taxon>
    </lineage>
</organism>
<dbReference type="Pfam" id="PF18717">
    <property type="entry name" value="CxC4"/>
    <property type="match status" value="1"/>
</dbReference>
<dbReference type="InterPro" id="IPR039598">
    <property type="entry name" value="HMGXB3"/>
</dbReference>
<evidence type="ECO:0000313" key="5">
    <source>
        <dbReference type="RefSeq" id="XP_054834690.1"/>
    </source>
</evidence>
<evidence type="ECO:0000259" key="3">
    <source>
        <dbReference type="PROSITE" id="PS50118"/>
    </source>
</evidence>
<protein>
    <submittedName>
        <fullName evidence="5 6">HMG domain-containing protein 3</fullName>
    </submittedName>
</protein>
<feature type="region of interest" description="Disordered" evidence="2">
    <location>
        <begin position="25"/>
        <end position="45"/>
    </location>
</feature>
<dbReference type="SUPFAM" id="SSF47095">
    <property type="entry name" value="HMG-box"/>
    <property type="match status" value="1"/>
</dbReference>
<dbReference type="PANTHER" id="PTHR17609:SF2">
    <property type="entry name" value="HMG DOMAIN-CONTAINING PROTEIN 3"/>
    <property type="match status" value="1"/>
</dbReference>
<evidence type="ECO:0000256" key="2">
    <source>
        <dbReference type="SAM" id="MobiDB-lite"/>
    </source>
</evidence>
<dbReference type="CDD" id="cd21981">
    <property type="entry name" value="HMG-box_HMGXB3"/>
    <property type="match status" value="1"/>
</dbReference>
<dbReference type="Proteomes" id="UP001190640">
    <property type="component" value="Chromosome 4"/>
</dbReference>
<dbReference type="GO" id="GO:0003677">
    <property type="term" value="F:DNA binding"/>
    <property type="evidence" value="ECO:0007669"/>
    <property type="project" value="UniProtKB-UniRule"/>
</dbReference>
<dbReference type="RefSeq" id="XP_054834690.1">
    <property type="nucleotide sequence ID" value="XM_054978715.1"/>
</dbReference>
<proteinExistence type="predicted"/>
<dbReference type="Gene3D" id="1.10.30.10">
    <property type="entry name" value="High mobility group box domain"/>
    <property type="match status" value="1"/>
</dbReference>